<evidence type="ECO:0000313" key="2">
    <source>
        <dbReference type="Proteomes" id="UP001341840"/>
    </source>
</evidence>
<sequence>MSSLNLTQVSSSTRPPCRSPTFHLFTHSQNFPFLSLQKTPQKMNRRFLGENTERDKPVFRSHSVLSGEVATAAGLDGGATRLNGDAELSGGYEAQRRWRVLLDSTTVTKLNRGGGFFPLLQSHLPLSSKYLTFSSTSIFFRF</sequence>
<protein>
    <submittedName>
        <fullName evidence="1">Uncharacterized protein</fullName>
    </submittedName>
</protein>
<gene>
    <name evidence="1" type="ORF">PIB30_085383</name>
</gene>
<accession>A0ABU6ZRG1</accession>
<dbReference type="Proteomes" id="UP001341840">
    <property type="component" value="Unassembled WGS sequence"/>
</dbReference>
<name>A0ABU6ZRG1_9FABA</name>
<organism evidence="1 2">
    <name type="scientific">Stylosanthes scabra</name>
    <dbReference type="NCBI Taxonomy" id="79078"/>
    <lineage>
        <taxon>Eukaryota</taxon>
        <taxon>Viridiplantae</taxon>
        <taxon>Streptophyta</taxon>
        <taxon>Embryophyta</taxon>
        <taxon>Tracheophyta</taxon>
        <taxon>Spermatophyta</taxon>
        <taxon>Magnoliopsida</taxon>
        <taxon>eudicotyledons</taxon>
        <taxon>Gunneridae</taxon>
        <taxon>Pentapetalae</taxon>
        <taxon>rosids</taxon>
        <taxon>fabids</taxon>
        <taxon>Fabales</taxon>
        <taxon>Fabaceae</taxon>
        <taxon>Papilionoideae</taxon>
        <taxon>50 kb inversion clade</taxon>
        <taxon>dalbergioids sensu lato</taxon>
        <taxon>Dalbergieae</taxon>
        <taxon>Pterocarpus clade</taxon>
        <taxon>Stylosanthes</taxon>
    </lineage>
</organism>
<proteinExistence type="predicted"/>
<dbReference type="EMBL" id="JASCZI010273282">
    <property type="protein sequence ID" value="MED6224572.1"/>
    <property type="molecule type" value="Genomic_DNA"/>
</dbReference>
<comment type="caution">
    <text evidence="1">The sequence shown here is derived from an EMBL/GenBank/DDBJ whole genome shotgun (WGS) entry which is preliminary data.</text>
</comment>
<evidence type="ECO:0000313" key="1">
    <source>
        <dbReference type="EMBL" id="MED6224572.1"/>
    </source>
</evidence>
<reference evidence="1 2" key="1">
    <citation type="journal article" date="2023" name="Plants (Basel)">
        <title>Bridging the Gap: Combining Genomics and Transcriptomics Approaches to Understand Stylosanthes scabra, an Orphan Legume from the Brazilian Caatinga.</title>
        <authorList>
            <person name="Ferreira-Neto J.R.C."/>
            <person name="da Silva M.D."/>
            <person name="Binneck E."/>
            <person name="de Melo N.F."/>
            <person name="da Silva R.H."/>
            <person name="de Melo A.L.T.M."/>
            <person name="Pandolfi V."/>
            <person name="Bustamante F.O."/>
            <person name="Brasileiro-Vidal A.C."/>
            <person name="Benko-Iseppon A.M."/>
        </authorList>
    </citation>
    <scope>NUCLEOTIDE SEQUENCE [LARGE SCALE GENOMIC DNA]</scope>
    <source>
        <tissue evidence="1">Leaves</tissue>
    </source>
</reference>
<keyword evidence="2" id="KW-1185">Reference proteome</keyword>